<feature type="transmembrane region" description="Helical" evidence="6">
    <location>
        <begin position="377"/>
        <end position="396"/>
    </location>
</feature>
<evidence type="ECO:0000256" key="5">
    <source>
        <dbReference type="ARBA" id="ARBA00023136"/>
    </source>
</evidence>
<evidence type="ECO:0000259" key="7">
    <source>
        <dbReference type="Pfam" id="PF02687"/>
    </source>
</evidence>
<dbReference type="InterPro" id="IPR003838">
    <property type="entry name" value="ABC3_permease_C"/>
</dbReference>
<dbReference type="GO" id="GO:0005886">
    <property type="term" value="C:plasma membrane"/>
    <property type="evidence" value="ECO:0007669"/>
    <property type="project" value="UniProtKB-SubCell"/>
</dbReference>
<name>A0AAU0N058_9GAMM</name>
<keyword evidence="3 6" id="KW-0812">Transmembrane</keyword>
<dbReference type="Pfam" id="PF12704">
    <property type="entry name" value="MacB_PCD"/>
    <property type="match status" value="1"/>
</dbReference>
<organism evidence="9 10">
    <name type="scientific">Microbulbifer pacificus</name>
    <dbReference type="NCBI Taxonomy" id="407164"/>
    <lineage>
        <taxon>Bacteria</taxon>
        <taxon>Pseudomonadati</taxon>
        <taxon>Pseudomonadota</taxon>
        <taxon>Gammaproteobacteria</taxon>
        <taxon>Cellvibrionales</taxon>
        <taxon>Microbulbiferaceae</taxon>
        <taxon>Microbulbifer</taxon>
    </lineage>
</organism>
<feature type="domain" description="MacB-like periplasmic core" evidence="8">
    <location>
        <begin position="458"/>
        <end position="640"/>
    </location>
</feature>
<keyword evidence="4 6" id="KW-1133">Transmembrane helix</keyword>
<feature type="transmembrane region" description="Helical" evidence="6">
    <location>
        <begin position="455"/>
        <end position="474"/>
    </location>
</feature>
<dbReference type="Pfam" id="PF02687">
    <property type="entry name" value="FtsX"/>
    <property type="match status" value="1"/>
</dbReference>
<keyword evidence="2" id="KW-1003">Cell membrane</keyword>
<protein>
    <submittedName>
        <fullName evidence="9">ABC transporter permease</fullName>
    </submittedName>
</protein>
<evidence type="ECO:0000259" key="8">
    <source>
        <dbReference type="Pfam" id="PF12704"/>
    </source>
</evidence>
<dbReference type="PANTHER" id="PTHR30287">
    <property type="entry name" value="MEMBRANE COMPONENT OF PREDICTED ABC SUPERFAMILY METABOLITE UPTAKE TRANSPORTER"/>
    <property type="match status" value="1"/>
</dbReference>
<feature type="transmembrane region" description="Helical" evidence="6">
    <location>
        <begin position="692"/>
        <end position="713"/>
    </location>
</feature>
<accession>A0AAU0N058</accession>
<dbReference type="KEGG" id="mpaf:R5R33_17605"/>
<dbReference type="EMBL" id="CP137555">
    <property type="protein sequence ID" value="WOX05532.1"/>
    <property type="molecule type" value="Genomic_DNA"/>
</dbReference>
<gene>
    <name evidence="9" type="ORF">R5R33_17605</name>
</gene>
<dbReference type="InterPro" id="IPR025857">
    <property type="entry name" value="MacB_PCD"/>
</dbReference>
<dbReference type="PANTHER" id="PTHR30287:SF2">
    <property type="entry name" value="BLL1001 PROTEIN"/>
    <property type="match status" value="1"/>
</dbReference>
<evidence type="ECO:0000313" key="10">
    <source>
        <dbReference type="Proteomes" id="UP001302477"/>
    </source>
</evidence>
<dbReference type="AlphaFoldDB" id="A0AAU0N058"/>
<feature type="transmembrane region" description="Helical" evidence="6">
    <location>
        <begin position="231"/>
        <end position="254"/>
    </location>
</feature>
<keyword evidence="10" id="KW-1185">Reference proteome</keyword>
<evidence type="ECO:0000256" key="4">
    <source>
        <dbReference type="ARBA" id="ARBA00022989"/>
    </source>
</evidence>
<reference evidence="9 10" key="1">
    <citation type="submission" date="2023-10" db="EMBL/GenBank/DDBJ databases">
        <title>Description of Microbulbifer bruguierae sp. nov., isolated from the sediments of mangrove plant Bruguiera sexangula and comparative genomic analyses of the genus Microbulbifer.</title>
        <authorList>
            <person name="Long M."/>
        </authorList>
    </citation>
    <scope>NUCLEOTIDE SEQUENCE [LARGE SCALE GENOMIC DNA]</scope>
    <source>
        <strain evidence="9 10">SPO729</strain>
    </source>
</reference>
<keyword evidence="5 6" id="KW-0472">Membrane</keyword>
<feature type="domain" description="ABC3 transporter permease C-terminal" evidence="7">
    <location>
        <begin position="237"/>
        <end position="346"/>
    </location>
</feature>
<dbReference type="Proteomes" id="UP001302477">
    <property type="component" value="Chromosome"/>
</dbReference>
<sequence length="812" mass="88449">MGLGSVFLSHYRRHPGQLLGLLLILVCAAMLWSGVRSLTGSAESAVARSRAALEPLLSVAREDGRPLQVEDFARLRRAGLCASPRLDVRFAGSEAPDVIGLDPFTSACLRQYRAPEESTQAQGEDSYATVVARLISTLDRPLLLGSAADYARWQQLALAGTGDFQFEQLEGLPRGQLFTDISVAADLASSGRATLAILLPAAELEKLLLPEGYRTEVEDYGVEPDPLVDAFLLSLNALGALTLLVAALLVRSVYRFALEQRRRSLEILVRFGVPPGKLRIALLAEVLLVALVGGSLGLWLGGRLASAMAAGFQGTLNGLFNVDTLIQGAPTAEAWLGMVLILVLLVGWAGMDLLILRRVQWGAAAAFGQSAGRGGARNWRIVVALLLVVASLLALLATDALWLIFTATMGCLIGVGMLLPELLNSLLARAERHAHRPLLEWSCSEMRTLCRLLDLPLTALAFAIATAIGVQAMVTGFESTFARWLDQRLQGDLYIDPGQRVATSEWREQLQQLSGVNAVLPMVRGRALLEVSDVDAAWGELPVDVFAVDPASPLLQEWPFLSAIKDPWPQLQTRGVLINEQLARRQSLALGDRIRFRLGAESVSREVIGIYADYGRPEGELMLPLALVPDSLPNRYSTFVLGVSDAQKIHWQDWPQQYAWMAESRLRDQTGLKSAARAAFARTFQMTRMLNGLTLALAGTALALMGLVIFRLRQGSYTLLHVYGVPRTSLRRRLIAHSMLVTGLLALLATPLGIFLGWVLVARVNPAAFGWALPLHLYPGFWFQVWLVCLLIGALVGVFVGNPVWPETLKNE</sequence>
<feature type="transmembrane region" description="Helical" evidence="6">
    <location>
        <begin position="334"/>
        <end position="356"/>
    </location>
</feature>
<dbReference type="RefSeq" id="WP_318954002.1">
    <property type="nucleotide sequence ID" value="NZ_CP137555.1"/>
</dbReference>
<feature type="transmembrane region" description="Helical" evidence="6">
    <location>
        <begin position="402"/>
        <end position="423"/>
    </location>
</feature>
<proteinExistence type="predicted"/>
<dbReference type="InterPro" id="IPR038766">
    <property type="entry name" value="Membrane_comp_ABC_pdt"/>
</dbReference>
<evidence type="ECO:0000313" key="9">
    <source>
        <dbReference type="EMBL" id="WOX05532.1"/>
    </source>
</evidence>
<feature type="transmembrane region" description="Helical" evidence="6">
    <location>
        <begin position="781"/>
        <end position="805"/>
    </location>
</feature>
<feature type="transmembrane region" description="Helical" evidence="6">
    <location>
        <begin position="280"/>
        <end position="300"/>
    </location>
</feature>
<comment type="subcellular location">
    <subcellularLocation>
        <location evidence="1">Cell membrane</location>
        <topology evidence="1">Multi-pass membrane protein</topology>
    </subcellularLocation>
</comment>
<evidence type="ECO:0000256" key="6">
    <source>
        <dbReference type="SAM" id="Phobius"/>
    </source>
</evidence>
<feature type="transmembrane region" description="Helical" evidence="6">
    <location>
        <begin position="734"/>
        <end position="761"/>
    </location>
</feature>
<evidence type="ECO:0000256" key="2">
    <source>
        <dbReference type="ARBA" id="ARBA00022475"/>
    </source>
</evidence>
<evidence type="ECO:0000256" key="3">
    <source>
        <dbReference type="ARBA" id="ARBA00022692"/>
    </source>
</evidence>
<evidence type="ECO:0000256" key="1">
    <source>
        <dbReference type="ARBA" id="ARBA00004651"/>
    </source>
</evidence>